<dbReference type="VEuPathDB" id="FungiDB:P170DRAFT_461038"/>
<comment type="subcellular location">
    <subcellularLocation>
        <location evidence="1">Membrane</location>
        <topology evidence="1">Multi-pass membrane protein</topology>
    </subcellularLocation>
</comment>
<feature type="domain" description="Rhodopsin" evidence="8">
    <location>
        <begin position="47"/>
        <end position="287"/>
    </location>
</feature>
<evidence type="ECO:0000256" key="1">
    <source>
        <dbReference type="ARBA" id="ARBA00004141"/>
    </source>
</evidence>
<dbReference type="Pfam" id="PF20684">
    <property type="entry name" value="Fung_rhodopsin"/>
    <property type="match status" value="1"/>
</dbReference>
<feature type="transmembrane region" description="Helical" evidence="7">
    <location>
        <begin position="226"/>
        <end position="248"/>
    </location>
</feature>
<organism evidence="9 10">
    <name type="scientific">Aspergillus steynii IBT 23096</name>
    <dbReference type="NCBI Taxonomy" id="1392250"/>
    <lineage>
        <taxon>Eukaryota</taxon>
        <taxon>Fungi</taxon>
        <taxon>Dikarya</taxon>
        <taxon>Ascomycota</taxon>
        <taxon>Pezizomycotina</taxon>
        <taxon>Eurotiomycetes</taxon>
        <taxon>Eurotiomycetidae</taxon>
        <taxon>Eurotiales</taxon>
        <taxon>Aspergillaceae</taxon>
        <taxon>Aspergillus</taxon>
        <taxon>Aspergillus subgen. Circumdati</taxon>
    </lineage>
</organism>
<evidence type="ECO:0000256" key="3">
    <source>
        <dbReference type="ARBA" id="ARBA00022989"/>
    </source>
</evidence>
<feature type="compositionally biased region" description="Basic and acidic residues" evidence="6">
    <location>
        <begin position="346"/>
        <end position="358"/>
    </location>
</feature>
<evidence type="ECO:0000313" key="9">
    <source>
        <dbReference type="EMBL" id="PLB55089.1"/>
    </source>
</evidence>
<dbReference type="EMBL" id="MSFO01000001">
    <property type="protein sequence ID" value="PLB55089.1"/>
    <property type="molecule type" value="Genomic_DNA"/>
</dbReference>
<sequence>MSSSSSSSSSSSAAADIPPARIREYSGDQTRDVAIAFIVIEIVAVGLRYLAFMLSEKRFGIDDILMIPGLILCLALNTSALIGIRLGRVGYHLDVVKALYPEAMVPWAKVLVVTPIVYSAACMVPRVVILALYLRIFHERKYRIACYVLIAVVVALGVADILTGAFECIPLAYLWDKTIPGGRCIDLTQFFRYGTLPNVFVDLLMLILPQPVIWKLQTSRQVKIGLAATILTGSVGMITSIMRCVAFFQSNPLEDGTWTSVTFLSWSIIEPGVYLLAACLPCYRPLILAAVRLTAHHTAKRSGTSYLNLSDSKSADARWKNNEPEAVELYPYQVKTGRSTEQGLPEEDKKKRIGYARD</sequence>
<keyword evidence="4 7" id="KW-0472">Membrane</keyword>
<keyword evidence="10" id="KW-1185">Reference proteome</keyword>
<keyword evidence="3 7" id="KW-1133">Transmembrane helix</keyword>
<dbReference type="GO" id="GO:0016020">
    <property type="term" value="C:membrane"/>
    <property type="evidence" value="ECO:0007669"/>
    <property type="project" value="UniProtKB-SubCell"/>
</dbReference>
<comment type="caution">
    <text evidence="9">The sequence shown here is derived from an EMBL/GenBank/DDBJ whole genome shotgun (WGS) entry which is preliminary data.</text>
</comment>
<dbReference type="Proteomes" id="UP000234275">
    <property type="component" value="Unassembled WGS sequence"/>
</dbReference>
<dbReference type="GeneID" id="36559690"/>
<comment type="similarity">
    <text evidence="5">Belongs to the SAT4 family.</text>
</comment>
<name>A0A2I2GQD6_9EURO</name>
<evidence type="ECO:0000313" key="10">
    <source>
        <dbReference type="Proteomes" id="UP000234275"/>
    </source>
</evidence>
<dbReference type="PANTHER" id="PTHR33048">
    <property type="entry name" value="PTH11-LIKE INTEGRAL MEMBRANE PROTEIN (AFU_ORTHOLOGUE AFUA_5G11245)"/>
    <property type="match status" value="1"/>
</dbReference>
<reference evidence="9 10" key="1">
    <citation type="submission" date="2016-12" db="EMBL/GenBank/DDBJ databases">
        <title>The genomes of Aspergillus section Nigri reveals drivers in fungal speciation.</title>
        <authorList>
            <consortium name="DOE Joint Genome Institute"/>
            <person name="Vesth T.C."/>
            <person name="Nybo J."/>
            <person name="Theobald S."/>
            <person name="Brandl J."/>
            <person name="Frisvad J.C."/>
            <person name="Nielsen K.F."/>
            <person name="Lyhne E.K."/>
            <person name="Kogle M.E."/>
            <person name="Kuo A."/>
            <person name="Riley R."/>
            <person name="Clum A."/>
            <person name="Nolan M."/>
            <person name="Lipzen A."/>
            <person name="Salamov A."/>
            <person name="Henrissat B."/>
            <person name="Wiebenga A."/>
            <person name="De Vries R.P."/>
            <person name="Grigoriev I.V."/>
            <person name="Mortensen U.H."/>
            <person name="Andersen M.R."/>
            <person name="Baker S.E."/>
        </authorList>
    </citation>
    <scope>NUCLEOTIDE SEQUENCE [LARGE SCALE GENOMIC DNA]</scope>
    <source>
        <strain evidence="9 10">IBT 23096</strain>
    </source>
</reference>
<feature type="transmembrane region" description="Helical" evidence="7">
    <location>
        <begin position="195"/>
        <end position="214"/>
    </location>
</feature>
<feature type="transmembrane region" description="Helical" evidence="7">
    <location>
        <begin position="64"/>
        <end position="87"/>
    </location>
</feature>
<dbReference type="InterPro" id="IPR052337">
    <property type="entry name" value="SAT4-like"/>
</dbReference>
<evidence type="ECO:0000256" key="4">
    <source>
        <dbReference type="ARBA" id="ARBA00023136"/>
    </source>
</evidence>
<proteinExistence type="inferred from homology"/>
<feature type="region of interest" description="Disordered" evidence="6">
    <location>
        <begin position="330"/>
        <end position="358"/>
    </location>
</feature>
<evidence type="ECO:0000259" key="8">
    <source>
        <dbReference type="Pfam" id="PF20684"/>
    </source>
</evidence>
<accession>A0A2I2GQD6</accession>
<dbReference type="STRING" id="1392250.A0A2I2GQD6"/>
<feature type="transmembrane region" description="Helical" evidence="7">
    <location>
        <begin position="146"/>
        <end position="175"/>
    </location>
</feature>
<feature type="transmembrane region" description="Helical" evidence="7">
    <location>
        <begin position="268"/>
        <end position="291"/>
    </location>
</feature>
<evidence type="ECO:0000256" key="7">
    <source>
        <dbReference type="SAM" id="Phobius"/>
    </source>
</evidence>
<dbReference type="RefSeq" id="XP_024710391.1">
    <property type="nucleotide sequence ID" value="XM_024851992.1"/>
</dbReference>
<dbReference type="InterPro" id="IPR049326">
    <property type="entry name" value="Rhodopsin_dom_fungi"/>
</dbReference>
<evidence type="ECO:0000256" key="2">
    <source>
        <dbReference type="ARBA" id="ARBA00022692"/>
    </source>
</evidence>
<feature type="transmembrane region" description="Helical" evidence="7">
    <location>
        <begin position="107"/>
        <end position="134"/>
    </location>
</feature>
<evidence type="ECO:0000256" key="6">
    <source>
        <dbReference type="SAM" id="MobiDB-lite"/>
    </source>
</evidence>
<feature type="transmembrane region" description="Helical" evidence="7">
    <location>
        <begin position="33"/>
        <end position="52"/>
    </location>
</feature>
<keyword evidence="2 7" id="KW-0812">Transmembrane</keyword>
<protein>
    <recommendedName>
        <fullName evidence="8">Rhodopsin domain-containing protein</fullName>
    </recommendedName>
</protein>
<evidence type="ECO:0000256" key="5">
    <source>
        <dbReference type="ARBA" id="ARBA00038359"/>
    </source>
</evidence>
<dbReference type="PANTHER" id="PTHR33048:SF47">
    <property type="entry name" value="INTEGRAL MEMBRANE PROTEIN-RELATED"/>
    <property type="match status" value="1"/>
</dbReference>
<gene>
    <name evidence="9" type="ORF">P170DRAFT_461038</name>
</gene>
<dbReference type="AlphaFoldDB" id="A0A2I2GQD6"/>
<dbReference type="OrthoDB" id="5329176at2759"/>